<evidence type="ECO:0000256" key="1">
    <source>
        <dbReference type="SAM" id="MobiDB-lite"/>
    </source>
</evidence>
<keyword evidence="4" id="KW-1185">Reference proteome</keyword>
<dbReference type="SUPFAM" id="SSF160443">
    <property type="entry name" value="SMR domain-like"/>
    <property type="match status" value="1"/>
</dbReference>
<sequence>MNDKPEKKQESSLFLESIGKVTPIKSDKRSIVPTQKPKAYPKKKTPHIADKLTLSQTEPINILQAEDTFSYSAPGLQKNVLKKMRRGHFGLDAELDLHNLTSAEAKRALIKFLHFCEQDGCRCVRIIHGKGYRSENNLPVLKNDLNLWLRQHQEVQAFCSAAQKDGGAGAVIVLLSLSGKYSDQDDAQY</sequence>
<gene>
    <name evidence="3" type="ORF">AU255_15715</name>
</gene>
<dbReference type="Pfam" id="PF01713">
    <property type="entry name" value="Smr"/>
    <property type="match status" value="1"/>
</dbReference>
<reference evidence="3 4" key="1">
    <citation type="submission" date="2015-12" db="EMBL/GenBank/DDBJ databases">
        <authorList>
            <person name="Shamseldin A."/>
            <person name="Moawad H."/>
            <person name="Abd El-Rahim W.M."/>
            <person name="Sadowsky M.J."/>
        </authorList>
    </citation>
    <scope>NUCLEOTIDE SEQUENCE [LARGE SCALE GENOMIC DNA]</scope>
    <source>
        <strain evidence="3 4">WF1</strain>
    </source>
</reference>
<dbReference type="STRING" id="1420851.AU255_15715"/>
<feature type="domain" description="Smr" evidence="2">
    <location>
        <begin position="95"/>
        <end position="176"/>
    </location>
</feature>
<evidence type="ECO:0000313" key="4">
    <source>
        <dbReference type="Proteomes" id="UP000191980"/>
    </source>
</evidence>
<comment type="caution">
    <text evidence="3">The sequence shown here is derived from an EMBL/GenBank/DDBJ whole genome shotgun (WGS) entry which is preliminary data.</text>
</comment>
<dbReference type="PANTHER" id="PTHR35562">
    <property type="entry name" value="DNA ENDONUCLEASE SMRA-RELATED"/>
    <property type="match status" value="1"/>
</dbReference>
<dbReference type="Gene3D" id="3.30.1370.110">
    <property type="match status" value="1"/>
</dbReference>
<organism evidence="3 4">
    <name type="scientific">Methyloprofundus sedimenti</name>
    <dbReference type="NCBI Taxonomy" id="1420851"/>
    <lineage>
        <taxon>Bacteria</taxon>
        <taxon>Pseudomonadati</taxon>
        <taxon>Pseudomonadota</taxon>
        <taxon>Gammaproteobacteria</taxon>
        <taxon>Methylococcales</taxon>
        <taxon>Methylococcaceae</taxon>
        <taxon>Methyloprofundus</taxon>
    </lineage>
</organism>
<dbReference type="AlphaFoldDB" id="A0A1V8M2L3"/>
<dbReference type="Proteomes" id="UP000191980">
    <property type="component" value="Unassembled WGS sequence"/>
</dbReference>
<feature type="region of interest" description="Disordered" evidence="1">
    <location>
        <begin position="26"/>
        <end position="45"/>
    </location>
</feature>
<dbReference type="InterPro" id="IPR002625">
    <property type="entry name" value="Smr_dom"/>
</dbReference>
<protein>
    <submittedName>
        <fullName evidence="3">DNA mismatch repair protein MutS</fullName>
    </submittedName>
</protein>
<dbReference type="PROSITE" id="PS50828">
    <property type="entry name" value="SMR"/>
    <property type="match status" value="1"/>
</dbReference>
<dbReference type="EMBL" id="LPUF01000003">
    <property type="protein sequence ID" value="OQK15663.1"/>
    <property type="molecule type" value="Genomic_DNA"/>
</dbReference>
<evidence type="ECO:0000313" key="3">
    <source>
        <dbReference type="EMBL" id="OQK15663.1"/>
    </source>
</evidence>
<dbReference type="OrthoDB" id="9808881at2"/>
<evidence type="ECO:0000259" key="2">
    <source>
        <dbReference type="PROSITE" id="PS50828"/>
    </source>
</evidence>
<accession>A0A1V8M2L3</accession>
<dbReference type="InterPro" id="IPR036063">
    <property type="entry name" value="Smr_dom_sf"/>
</dbReference>
<proteinExistence type="predicted"/>
<dbReference type="PANTHER" id="PTHR35562:SF2">
    <property type="entry name" value="DNA ENDONUCLEASE SMRA-RELATED"/>
    <property type="match status" value="1"/>
</dbReference>
<dbReference type="RefSeq" id="WP_080523900.1">
    <property type="nucleotide sequence ID" value="NZ_LPUF01000003.1"/>
</dbReference>
<name>A0A1V8M2L3_9GAMM</name>
<dbReference type="SMART" id="SM00463">
    <property type="entry name" value="SMR"/>
    <property type="match status" value="1"/>
</dbReference>